<name>A0A1C0AA85_9FIRM</name>
<keyword evidence="2" id="KW-0238">DNA-binding</keyword>
<protein>
    <submittedName>
        <fullName evidence="5">GntR family transcriptional regulator</fullName>
    </submittedName>
</protein>
<dbReference type="CDD" id="cd07377">
    <property type="entry name" value="WHTH_GntR"/>
    <property type="match status" value="1"/>
</dbReference>
<dbReference type="Proteomes" id="UP000093514">
    <property type="component" value="Unassembled WGS sequence"/>
</dbReference>
<dbReference type="Pfam" id="PF07702">
    <property type="entry name" value="UTRA"/>
    <property type="match status" value="1"/>
</dbReference>
<dbReference type="InterPro" id="IPR036388">
    <property type="entry name" value="WH-like_DNA-bd_sf"/>
</dbReference>
<dbReference type="GO" id="GO:0003677">
    <property type="term" value="F:DNA binding"/>
    <property type="evidence" value="ECO:0007669"/>
    <property type="project" value="UniProtKB-KW"/>
</dbReference>
<dbReference type="PRINTS" id="PR00035">
    <property type="entry name" value="HTHGNTR"/>
</dbReference>
<dbReference type="InterPro" id="IPR028978">
    <property type="entry name" value="Chorismate_lyase_/UTRA_dom_sf"/>
</dbReference>
<feature type="domain" description="HTH gntR-type" evidence="4">
    <location>
        <begin position="10"/>
        <end position="78"/>
    </location>
</feature>
<dbReference type="Gene3D" id="3.40.1410.10">
    <property type="entry name" value="Chorismate lyase-like"/>
    <property type="match status" value="1"/>
</dbReference>
<comment type="caution">
    <text evidence="5">The sequence shown here is derived from an EMBL/GenBank/DDBJ whole genome shotgun (WGS) entry which is preliminary data.</text>
</comment>
<dbReference type="SMART" id="SM00866">
    <property type="entry name" value="UTRA"/>
    <property type="match status" value="1"/>
</dbReference>
<dbReference type="AlphaFoldDB" id="A0A1C0AA85"/>
<evidence type="ECO:0000256" key="3">
    <source>
        <dbReference type="ARBA" id="ARBA00023163"/>
    </source>
</evidence>
<evidence type="ECO:0000256" key="2">
    <source>
        <dbReference type="ARBA" id="ARBA00023125"/>
    </source>
</evidence>
<dbReference type="InterPro" id="IPR000524">
    <property type="entry name" value="Tscrpt_reg_HTH_GntR"/>
</dbReference>
<dbReference type="InterPro" id="IPR036390">
    <property type="entry name" value="WH_DNA-bd_sf"/>
</dbReference>
<dbReference type="Gene3D" id="1.10.10.10">
    <property type="entry name" value="Winged helix-like DNA-binding domain superfamily/Winged helix DNA-binding domain"/>
    <property type="match status" value="1"/>
</dbReference>
<gene>
    <name evidence="5" type="ORF">U472_06980</name>
</gene>
<accession>A0A1C0AA85</accession>
<keyword evidence="3" id="KW-0804">Transcription</keyword>
<organism evidence="5 6">
    <name type="scientific">Orenia metallireducens</name>
    <dbReference type="NCBI Taxonomy" id="1413210"/>
    <lineage>
        <taxon>Bacteria</taxon>
        <taxon>Bacillati</taxon>
        <taxon>Bacillota</taxon>
        <taxon>Clostridia</taxon>
        <taxon>Halanaerobiales</taxon>
        <taxon>Halobacteroidaceae</taxon>
        <taxon>Orenia</taxon>
    </lineage>
</organism>
<dbReference type="PANTHER" id="PTHR44846:SF1">
    <property type="entry name" value="MANNOSYL-D-GLYCERATE TRANSPORT_METABOLISM SYSTEM REPRESSOR MNGR-RELATED"/>
    <property type="match status" value="1"/>
</dbReference>
<evidence type="ECO:0000256" key="1">
    <source>
        <dbReference type="ARBA" id="ARBA00023015"/>
    </source>
</evidence>
<evidence type="ECO:0000259" key="4">
    <source>
        <dbReference type="PROSITE" id="PS50949"/>
    </source>
</evidence>
<dbReference type="GO" id="GO:0003700">
    <property type="term" value="F:DNA-binding transcription factor activity"/>
    <property type="evidence" value="ECO:0007669"/>
    <property type="project" value="InterPro"/>
</dbReference>
<dbReference type="SMART" id="SM00345">
    <property type="entry name" value="HTH_GNTR"/>
    <property type="match status" value="1"/>
</dbReference>
<reference evidence="6" key="1">
    <citation type="submission" date="2016-07" db="EMBL/GenBank/DDBJ databases">
        <authorList>
            <person name="Florea S."/>
            <person name="Webb J.S."/>
            <person name="Jaromczyk J."/>
            <person name="Schardl C.L."/>
        </authorList>
    </citation>
    <scope>NUCLEOTIDE SEQUENCE [LARGE SCALE GENOMIC DNA]</scope>
    <source>
        <strain evidence="6">Z6</strain>
    </source>
</reference>
<dbReference type="PROSITE" id="PS50949">
    <property type="entry name" value="HTH_GNTR"/>
    <property type="match status" value="1"/>
</dbReference>
<dbReference type="OrthoDB" id="457376at2"/>
<dbReference type="RefSeq" id="WP_068716853.1">
    <property type="nucleotide sequence ID" value="NZ_LWDV01000008.1"/>
</dbReference>
<proteinExistence type="predicted"/>
<evidence type="ECO:0000313" key="5">
    <source>
        <dbReference type="EMBL" id="OCL27207.1"/>
    </source>
</evidence>
<keyword evidence="6" id="KW-1185">Reference proteome</keyword>
<dbReference type="EMBL" id="LWDV01000008">
    <property type="protein sequence ID" value="OCL27207.1"/>
    <property type="molecule type" value="Genomic_DNA"/>
</dbReference>
<keyword evidence="1" id="KW-0805">Transcription regulation</keyword>
<dbReference type="PANTHER" id="PTHR44846">
    <property type="entry name" value="MANNOSYL-D-GLYCERATE TRANSPORT/METABOLISM SYSTEM REPRESSOR MNGR-RELATED"/>
    <property type="match status" value="1"/>
</dbReference>
<reference evidence="5 6" key="2">
    <citation type="submission" date="2016-08" db="EMBL/GenBank/DDBJ databases">
        <title>Orenia metallireducens sp. nov. strain Z6, a Novel Metal-reducing Firmicute from the Deep Subsurface.</title>
        <authorList>
            <person name="Maxim B.I."/>
            <person name="Kenneth K."/>
            <person name="Flynn T.M."/>
            <person name="Oloughlin E.J."/>
            <person name="Locke R.A."/>
            <person name="Weber J.R."/>
            <person name="Egan S.M."/>
            <person name="Mackie R.I."/>
            <person name="Cann I.K."/>
        </authorList>
    </citation>
    <scope>NUCLEOTIDE SEQUENCE [LARGE SCALE GENOMIC DNA]</scope>
    <source>
        <strain evidence="5 6">Z6</strain>
    </source>
</reference>
<sequence>MKRVSKDNPLPLYYQLKEILQEMIENNILEAGDPIPTERELSEMHSISRMTVRKAIMDLVNEGLVYREQGRGTFVADTESKLKYQLSKLKGFTQIMKEKGLKTKTKILYFELKEATKKVRNHLKMPNDKNKVIEVNRLRIVEEEPFAIETVWIPYDLCPNMSQEMLENNSFYSILENEYGYNLDYAKQTIEPRILTEYESDLLTVEESALALLFRRTTYLKNGRVIEYTKAVYRSDKYKHEVILNY</sequence>
<dbReference type="InterPro" id="IPR050679">
    <property type="entry name" value="Bact_HTH_transcr_reg"/>
</dbReference>
<dbReference type="GO" id="GO:0045892">
    <property type="term" value="P:negative regulation of DNA-templated transcription"/>
    <property type="evidence" value="ECO:0007669"/>
    <property type="project" value="TreeGrafter"/>
</dbReference>
<dbReference type="FunFam" id="1.10.10.10:FF:000079">
    <property type="entry name" value="GntR family transcriptional regulator"/>
    <property type="match status" value="1"/>
</dbReference>
<dbReference type="SUPFAM" id="SSF46785">
    <property type="entry name" value="Winged helix' DNA-binding domain"/>
    <property type="match status" value="1"/>
</dbReference>
<evidence type="ECO:0000313" key="6">
    <source>
        <dbReference type="Proteomes" id="UP000093514"/>
    </source>
</evidence>
<dbReference type="Pfam" id="PF00392">
    <property type="entry name" value="GntR"/>
    <property type="match status" value="1"/>
</dbReference>
<dbReference type="SUPFAM" id="SSF64288">
    <property type="entry name" value="Chorismate lyase-like"/>
    <property type="match status" value="1"/>
</dbReference>
<dbReference type="InterPro" id="IPR011663">
    <property type="entry name" value="UTRA"/>
</dbReference>